<evidence type="ECO:0000256" key="6">
    <source>
        <dbReference type="ARBA" id="ARBA00023049"/>
    </source>
</evidence>
<comment type="cofactor">
    <cofactor evidence="1">
        <name>Zn(2+)</name>
        <dbReference type="ChEBI" id="CHEBI:29105"/>
    </cofactor>
</comment>
<comment type="caution">
    <text evidence="7">Lacks conserved residue(s) required for the propagation of feature annotation.</text>
</comment>
<dbReference type="EMBL" id="PQVF01000005">
    <property type="protein sequence ID" value="POY37063.1"/>
    <property type="molecule type" value="Genomic_DNA"/>
</dbReference>
<evidence type="ECO:0000313" key="10">
    <source>
        <dbReference type="EMBL" id="POY37063.1"/>
    </source>
</evidence>
<feature type="chain" id="PRO_5015497316" evidence="8">
    <location>
        <begin position="21"/>
        <end position="838"/>
    </location>
</feature>
<name>A0A2S5A4N3_9SPHI</name>
<dbReference type="GO" id="GO:0004181">
    <property type="term" value="F:metallocarboxypeptidase activity"/>
    <property type="evidence" value="ECO:0007669"/>
    <property type="project" value="InterPro"/>
</dbReference>
<dbReference type="RefSeq" id="WP_103788673.1">
    <property type="nucleotide sequence ID" value="NZ_PQVF01000005.1"/>
</dbReference>
<evidence type="ECO:0000256" key="4">
    <source>
        <dbReference type="ARBA" id="ARBA00022801"/>
    </source>
</evidence>
<protein>
    <submittedName>
        <fullName evidence="10">Zinc carboxypeptidase</fullName>
    </submittedName>
</protein>
<dbReference type="PROSITE" id="PS52035">
    <property type="entry name" value="PEPTIDASE_M14"/>
    <property type="match status" value="1"/>
</dbReference>
<reference evidence="10 11" key="1">
    <citation type="submission" date="2018-01" db="EMBL/GenBank/DDBJ databases">
        <authorList>
            <person name="Gaut B.S."/>
            <person name="Morton B.R."/>
            <person name="Clegg M.T."/>
            <person name="Duvall M.R."/>
        </authorList>
    </citation>
    <scope>NUCLEOTIDE SEQUENCE [LARGE SCALE GENOMIC DNA]</scope>
    <source>
        <strain evidence="10 11">HR-AV</strain>
    </source>
</reference>
<dbReference type="Gene3D" id="3.40.50.880">
    <property type="match status" value="1"/>
</dbReference>
<dbReference type="Proteomes" id="UP000236893">
    <property type="component" value="Unassembled WGS sequence"/>
</dbReference>
<sequence>MNKRIPVVFLFLLMVVSLRAQSIQSPDAFLGYPLGSRFTPHYKVLAYFDYISKATSNVKIQQYGETYEHRPLEIAIVSSNENSSKLEDIRNNNLKLAGIQQGQGSEIQPVIVWLSYNVHGNEAVSTETSMQVLYELVNPSNAKAKQWLKNTIVIIDPCLNPDGRERYVNFYTERVGKTPNVNAATREHQEPWPGGRPNHYLFDLNRDWAWQTQQETQYRMALYNKWLPQIHVDFHEMGMNEPYFFAPAAAPYHEALTQWQRDFQIQIGKNNAMYFDQNSWLYFTKEVFDLFYPSYGDTYPMFNGAIGMTYEQGGSGRAGLGVVTREGDTLTLKNRIDHHFTTSLSTIEVASLNADKAVKEFKNYFASGKTNPKGPYKSYVIKGNNAAKISDFAKLLNKNGIEYGYGSATKSATGFNYLTGKSESFSIDKADLVISTYQPKSVFLNVLFDPQPKLVDSITYDLTSWALPYSWGLDAYASTASLKPLTSSLSGEDPVILTVQPVAYLCEWNSVASAKFLTALLQKKVNVRFAETTFEINNKQYAPGTLIVTRSGNYLTGNNFDQMVKAAAQSTGVKIDMALTGFVNKGADFGSSSVHIIKAPKIAVLMGDDVSENAFGEVWHFFDQQLSYPMDIIQAERFDRTRLADYDVLILPNGSYSFISSDKDLTKLRDWVKGGGRVIALESAVAQFAGKPGFILKQKSDTNDNATAENTSVLSYSSRSRNDLSENSIGSIYKLKIDNTHPLGFGYKDTYYSLRQDVNTYQLLPKGNWNVGVIGDNGLVSGFVGYKAKQKLKNTLVFGVEEVGNGQFIYMADNPLFRSFWENGKLLFSNAVFLVGQE</sequence>
<comment type="caution">
    <text evidence="10">The sequence shown here is derived from an EMBL/GenBank/DDBJ whole genome shotgun (WGS) entry which is preliminary data.</text>
</comment>
<evidence type="ECO:0000256" key="8">
    <source>
        <dbReference type="SAM" id="SignalP"/>
    </source>
</evidence>
<comment type="similarity">
    <text evidence="2 7">Belongs to the peptidase M14 family.</text>
</comment>
<keyword evidence="4" id="KW-0378">Hydrolase</keyword>
<dbReference type="SMART" id="SM00631">
    <property type="entry name" value="Zn_pept"/>
    <property type="match status" value="1"/>
</dbReference>
<dbReference type="CDD" id="cd03143">
    <property type="entry name" value="A4_beta-galactosidase_middle_domain"/>
    <property type="match status" value="1"/>
</dbReference>
<keyword evidence="10" id="KW-0121">Carboxypeptidase</keyword>
<evidence type="ECO:0000256" key="7">
    <source>
        <dbReference type="PROSITE-ProRule" id="PRU01379"/>
    </source>
</evidence>
<dbReference type="GO" id="GO:0005615">
    <property type="term" value="C:extracellular space"/>
    <property type="evidence" value="ECO:0007669"/>
    <property type="project" value="TreeGrafter"/>
</dbReference>
<dbReference type="PANTHER" id="PTHR11705:SF143">
    <property type="entry name" value="SLL0236 PROTEIN"/>
    <property type="match status" value="1"/>
</dbReference>
<dbReference type="PANTHER" id="PTHR11705">
    <property type="entry name" value="PROTEASE FAMILY M14 CARBOXYPEPTIDASE A,B"/>
    <property type="match status" value="1"/>
</dbReference>
<evidence type="ECO:0000256" key="3">
    <source>
        <dbReference type="ARBA" id="ARBA00022670"/>
    </source>
</evidence>
<keyword evidence="6" id="KW-0482">Metalloprotease</keyword>
<gene>
    <name evidence="10" type="ORF">C3K47_08370</name>
</gene>
<dbReference type="Pfam" id="PF00246">
    <property type="entry name" value="Peptidase_M14"/>
    <property type="match status" value="1"/>
</dbReference>
<keyword evidence="11" id="KW-1185">Reference proteome</keyword>
<accession>A0A2S5A4N3</accession>
<dbReference type="CDD" id="cd06238">
    <property type="entry name" value="M14-like"/>
    <property type="match status" value="1"/>
</dbReference>
<evidence type="ECO:0000313" key="11">
    <source>
        <dbReference type="Proteomes" id="UP000236893"/>
    </source>
</evidence>
<evidence type="ECO:0000259" key="9">
    <source>
        <dbReference type="PROSITE" id="PS52035"/>
    </source>
</evidence>
<keyword evidence="5" id="KW-0862">Zinc</keyword>
<dbReference type="OrthoDB" id="9758209at2"/>
<dbReference type="AlphaFoldDB" id="A0A2S5A4N3"/>
<feature type="signal peptide" evidence="8">
    <location>
        <begin position="1"/>
        <end position="20"/>
    </location>
</feature>
<dbReference type="Gene3D" id="3.40.630.10">
    <property type="entry name" value="Zn peptidases"/>
    <property type="match status" value="1"/>
</dbReference>
<evidence type="ECO:0000256" key="5">
    <source>
        <dbReference type="ARBA" id="ARBA00022833"/>
    </source>
</evidence>
<dbReference type="SUPFAM" id="SSF53187">
    <property type="entry name" value="Zn-dependent exopeptidases"/>
    <property type="match status" value="1"/>
</dbReference>
<dbReference type="GO" id="GO:0008270">
    <property type="term" value="F:zinc ion binding"/>
    <property type="evidence" value="ECO:0007669"/>
    <property type="project" value="InterPro"/>
</dbReference>
<keyword evidence="3" id="KW-0645">Protease</keyword>
<proteinExistence type="inferred from homology"/>
<keyword evidence="8" id="KW-0732">Signal</keyword>
<evidence type="ECO:0000256" key="1">
    <source>
        <dbReference type="ARBA" id="ARBA00001947"/>
    </source>
</evidence>
<organism evidence="10 11">
    <name type="scientific">Solitalea longa</name>
    <dbReference type="NCBI Taxonomy" id="2079460"/>
    <lineage>
        <taxon>Bacteria</taxon>
        <taxon>Pseudomonadati</taxon>
        <taxon>Bacteroidota</taxon>
        <taxon>Sphingobacteriia</taxon>
        <taxon>Sphingobacteriales</taxon>
        <taxon>Sphingobacteriaceae</taxon>
        <taxon>Solitalea</taxon>
    </lineage>
</organism>
<dbReference type="InterPro" id="IPR029062">
    <property type="entry name" value="Class_I_gatase-like"/>
</dbReference>
<evidence type="ECO:0000256" key="2">
    <source>
        <dbReference type="ARBA" id="ARBA00005988"/>
    </source>
</evidence>
<dbReference type="GO" id="GO:0006508">
    <property type="term" value="P:proteolysis"/>
    <property type="evidence" value="ECO:0007669"/>
    <property type="project" value="UniProtKB-KW"/>
</dbReference>
<feature type="domain" description="Peptidase M14" evidence="9">
    <location>
        <begin position="37"/>
        <end position="365"/>
    </location>
</feature>
<dbReference type="InterPro" id="IPR000834">
    <property type="entry name" value="Peptidase_M14"/>
</dbReference>
<dbReference type="SUPFAM" id="SSF52317">
    <property type="entry name" value="Class I glutamine amidotransferase-like"/>
    <property type="match status" value="1"/>
</dbReference>